<dbReference type="Pfam" id="PF01547">
    <property type="entry name" value="SBP_bac_1"/>
    <property type="match status" value="1"/>
</dbReference>
<feature type="chain" id="PRO_5038549269" evidence="1">
    <location>
        <begin position="26"/>
        <end position="439"/>
    </location>
</feature>
<dbReference type="AlphaFoldDB" id="A0A931CC23"/>
<feature type="signal peptide" evidence="1">
    <location>
        <begin position="1"/>
        <end position="25"/>
    </location>
</feature>
<evidence type="ECO:0000313" key="2">
    <source>
        <dbReference type="EMBL" id="MBG0564682.1"/>
    </source>
</evidence>
<evidence type="ECO:0000313" key="3">
    <source>
        <dbReference type="Proteomes" id="UP000598146"/>
    </source>
</evidence>
<dbReference type="Proteomes" id="UP000598146">
    <property type="component" value="Unassembled WGS sequence"/>
</dbReference>
<reference evidence="2" key="1">
    <citation type="submission" date="2020-11" db="EMBL/GenBank/DDBJ databases">
        <title>Isolation and identification of active actinomycetes.</title>
        <authorList>
            <person name="Sun X."/>
        </authorList>
    </citation>
    <scope>NUCLEOTIDE SEQUENCE</scope>
    <source>
        <strain evidence="2">NEAU-A11</strain>
    </source>
</reference>
<keyword evidence="1" id="KW-0732">Signal</keyword>
<dbReference type="EMBL" id="JADQTO010000012">
    <property type="protein sequence ID" value="MBG0564682.1"/>
    <property type="molecule type" value="Genomic_DNA"/>
</dbReference>
<dbReference type="InterPro" id="IPR050490">
    <property type="entry name" value="Bact_solute-bd_prot1"/>
</dbReference>
<dbReference type="InterPro" id="IPR006059">
    <property type="entry name" value="SBP"/>
</dbReference>
<protein>
    <submittedName>
        <fullName evidence="2">Extracellular solute-binding protein</fullName>
    </submittedName>
</protein>
<proteinExistence type="predicted"/>
<organism evidence="2 3">
    <name type="scientific">Actinoplanes aureus</name>
    <dbReference type="NCBI Taxonomy" id="2792083"/>
    <lineage>
        <taxon>Bacteria</taxon>
        <taxon>Bacillati</taxon>
        <taxon>Actinomycetota</taxon>
        <taxon>Actinomycetes</taxon>
        <taxon>Micromonosporales</taxon>
        <taxon>Micromonosporaceae</taxon>
        <taxon>Actinoplanes</taxon>
    </lineage>
</organism>
<dbReference type="PROSITE" id="PS51318">
    <property type="entry name" value="TAT"/>
    <property type="match status" value="1"/>
</dbReference>
<sequence length="439" mass="46769">MVRNGLTRRSLLSLGIGAGAAATLAACGGDDGGDAGGEISKEAVKLRFTWWGSDARHKRTQQAIDLFTKKYPNITVSGEFKEWNGYWDSLATTVAANDAPDIIQMDELYLASYAERGALLDLGEASKHLKTADFDEVVLATGKVDGKQYAIPTGLTTYAIVANTDLLAQYKIPVPDDSTWTWDDLKRIGAEVSKASGGKVTGVQSWGFDSGGVNIWARQAGASLYDDAGKVAIPPDVLASFWQYLLDLAKNGIAPAPSVTVERAGAPLDQSGTATNTSAFGTWWSSQLPSLATASGQKLKLLKLPTNGQPAAADSPYYKPSMFWSISSRSKHPAEAAAFVDFLLNTTEAGDVLLTDRGIPSNTTVRSAITPKLTENDKAVADYLQSVKPGPAPRVTPNGASSIETILKRHSEEVLFERQTPQQAAAGFIKELQAEIDAA</sequence>
<keyword evidence="3" id="KW-1185">Reference proteome</keyword>
<dbReference type="PANTHER" id="PTHR43649">
    <property type="entry name" value="ARABINOSE-BINDING PROTEIN-RELATED"/>
    <property type="match status" value="1"/>
</dbReference>
<name>A0A931CC23_9ACTN</name>
<comment type="caution">
    <text evidence="2">The sequence shown here is derived from an EMBL/GenBank/DDBJ whole genome shotgun (WGS) entry which is preliminary data.</text>
</comment>
<gene>
    <name evidence="2" type="ORF">I4J89_24845</name>
</gene>
<evidence type="ECO:0000256" key="1">
    <source>
        <dbReference type="SAM" id="SignalP"/>
    </source>
</evidence>
<dbReference type="Gene3D" id="3.40.190.10">
    <property type="entry name" value="Periplasmic binding protein-like II"/>
    <property type="match status" value="2"/>
</dbReference>
<dbReference type="PANTHER" id="PTHR43649:SF11">
    <property type="entry name" value="ABC TRANSPORTER SUBSTRATE-BINDING PROTEIN YESO-RELATED"/>
    <property type="match status" value="1"/>
</dbReference>
<dbReference type="RefSeq" id="WP_196416468.1">
    <property type="nucleotide sequence ID" value="NZ_JADQTO010000012.1"/>
</dbReference>
<dbReference type="PROSITE" id="PS51257">
    <property type="entry name" value="PROKAR_LIPOPROTEIN"/>
    <property type="match status" value="1"/>
</dbReference>
<dbReference type="InterPro" id="IPR006311">
    <property type="entry name" value="TAT_signal"/>
</dbReference>
<dbReference type="SUPFAM" id="SSF53850">
    <property type="entry name" value="Periplasmic binding protein-like II"/>
    <property type="match status" value="1"/>
</dbReference>
<accession>A0A931CC23</accession>